<gene>
    <name evidence="1" type="ordered locus">FMG_1379</name>
</gene>
<evidence type="ECO:0000313" key="1">
    <source>
        <dbReference type="EMBL" id="BAG08797.1"/>
    </source>
</evidence>
<keyword evidence="2" id="KW-1185">Reference proteome</keyword>
<name>B0S357_FINM2</name>
<dbReference type="AlphaFoldDB" id="B0S357"/>
<evidence type="ECO:0000313" key="2">
    <source>
        <dbReference type="Proteomes" id="UP000001319"/>
    </source>
</evidence>
<organism evidence="1 2">
    <name type="scientific">Finegoldia magna (strain ATCC 29328 / DSM 20472 / WAL 2508)</name>
    <name type="common">Peptostreptococcus magnus</name>
    <dbReference type="NCBI Taxonomy" id="334413"/>
    <lineage>
        <taxon>Bacteria</taxon>
        <taxon>Bacillati</taxon>
        <taxon>Bacillota</taxon>
        <taxon>Tissierellia</taxon>
        <taxon>Tissierellales</taxon>
        <taxon>Peptoniphilaceae</taxon>
        <taxon>Finegoldia</taxon>
    </lineage>
</organism>
<accession>B0S357</accession>
<dbReference type="Proteomes" id="UP000001319">
    <property type="component" value="Chromosome"/>
</dbReference>
<dbReference type="STRING" id="334413.FMG_1379"/>
<proteinExistence type="predicted"/>
<dbReference type="HOGENOM" id="CLU_3270392_0_0_9"/>
<dbReference type="KEGG" id="fma:FMG_1379"/>
<protein>
    <submittedName>
        <fullName evidence="1">Uncharacterized protein</fullName>
    </submittedName>
</protein>
<dbReference type="EMBL" id="AP008971">
    <property type="protein sequence ID" value="BAG08797.1"/>
    <property type="molecule type" value="Genomic_DNA"/>
</dbReference>
<sequence>MQASTVVGAFLWIILGRDNIIIYKDYLIQVDMLYNISIQLT</sequence>
<reference evidence="1 2" key="1">
    <citation type="journal article" date="2008" name="DNA Res.">
        <title>Complete genome sequence of Finegoldia magna, an anaerobic opportunistic pathogen.</title>
        <authorList>
            <person name="Goto T."/>
            <person name="Yamashita A."/>
            <person name="Hirakawa H."/>
            <person name="Matsutani M."/>
            <person name="Todo K."/>
            <person name="Ohshima K."/>
            <person name="Toh H."/>
            <person name="Miyamoto K."/>
            <person name="Kuhara S."/>
            <person name="Hattori M."/>
            <person name="Shimizu T."/>
            <person name="Akimoto S."/>
        </authorList>
    </citation>
    <scope>NUCLEOTIDE SEQUENCE [LARGE SCALE GENOMIC DNA]</scope>
    <source>
        <strain evidence="2">ATCC 29328 / DSM 20472 / WAL 2508</strain>
    </source>
</reference>